<dbReference type="AlphaFoldDB" id="A0A0N8H4L8"/>
<sequence length="194" mass="22142">MGKEPILETTAIIDEKGNTLEKVNIVMLGNSLTYKGDWSTLLKRNDIFNGGKRGWTSEQLSWVIKHFVSPYKPRLCFFKAGTNDITLGVAPERVYKNMTLVMDSIKSTGTHPVYTTTLYQHGALDRNRIFDSINAQMELYCKTKGYDFLDLRPFLCKDGDIEKKYVEDGNTHLTSEAYPLWAKAMQPILEKYGL</sequence>
<evidence type="ECO:0000313" key="3">
    <source>
        <dbReference type="Proteomes" id="UP000050280"/>
    </source>
</evidence>
<proteinExistence type="predicted"/>
<feature type="domain" description="SGNH hydrolase-type esterase" evidence="1">
    <location>
        <begin position="29"/>
        <end position="178"/>
    </location>
</feature>
<accession>A0A0N8H4L8</accession>
<dbReference type="RefSeq" id="WP_172675901.1">
    <property type="nucleotide sequence ID" value="NZ_LDJX01000001.1"/>
</dbReference>
<gene>
    <name evidence="2" type="ORF">I595_638</name>
</gene>
<protein>
    <submittedName>
        <fullName evidence="2">Lysophospholipase L1</fullName>
    </submittedName>
</protein>
<dbReference type="Proteomes" id="UP000050280">
    <property type="component" value="Unassembled WGS sequence"/>
</dbReference>
<evidence type="ECO:0000313" key="2">
    <source>
        <dbReference type="EMBL" id="KPM33732.1"/>
    </source>
</evidence>
<evidence type="ECO:0000259" key="1">
    <source>
        <dbReference type="Pfam" id="PF13472"/>
    </source>
</evidence>
<dbReference type="Gene3D" id="3.40.50.1110">
    <property type="entry name" value="SGNH hydrolase"/>
    <property type="match status" value="1"/>
</dbReference>
<organism evidence="2 3">
    <name type="scientific">Croceitalea dokdonensis DOKDO 023</name>
    <dbReference type="NCBI Taxonomy" id="1300341"/>
    <lineage>
        <taxon>Bacteria</taxon>
        <taxon>Pseudomonadati</taxon>
        <taxon>Bacteroidota</taxon>
        <taxon>Flavobacteriia</taxon>
        <taxon>Flavobacteriales</taxon>
        <taxon>Flavobacteriaceae</taxon>
        <taxon>Croceitalea</taxon>
    </lineage>
</organism>
<dbReference type="PANTHER" id="PTHR30383">
    <property type="entry name" value="THIOESTERASE 1/PROTEASE 1/LYSOPHOSPHOLIPASE L1"/>
    <property type="match status" value="1"/>
</dbReference>
<dbReference type="STRING" id="1300341.I595_638"/>
<dbReference type="InterPro" id="IPR013830">
    <property type="entry name" value="SGNH_hydro"/>
</dbReference>
<dbReference type="SUPFAM" id="SSF52266">
    <property type="entry name" value="SGNH hydrolase"/>
    <property type="match status" value="1"/>
</dbReference>
<name>A0A0N8H4L8_9FLAO</name>
<dbReference type="EMBL" id="LDJX01000001">
    <property type="protein sequence ID" value="KPM33732.1"/>
    <property type="molecule type" value="Genomic_DNA"/>
</dbReference>
<comment type="caution">
    <text evidence="2">The sequence shown here is derived from an EMBL/GenBank/DDBJ whole genome shotgun (WGS) entry which is preliminary data.</text>
</comment>
<keyword evidence="3" id="KW-1185">Reference proteome</keyword>
<dbReference type="GO" id="GO:0016788">
    <property type="term" value="F:hydrolase activity, acting on ester bonds"/>
    <property type="evidence" value="ECO:0007669"/>
    <property type="project" value="UniProtKB-ARBA"/>
</dbReference>
<dbReference type="InterPro" id="IPR036514">
    <property type="entry name" value="SGNH_hydro_sf"/>
</dbReference>
<dbReference type="InterPro" id="IPR051532">
    <property type="entry name" value="Ester_Hydrolysis_Enzymes"/>
</dbReference>
<reference evidence="2 3" key="1">
    <citation type="submission" date="2015-09" db="EMBL/GenBank/DDBJ databases">
        <title>Genome sequence of the marine flavobacterium Croceitalea dokdonensis DOKDO 023 that contains proton- and sodium-pumping rhodopsins.</title>
        <authorList>
            <person name="Kwon S.-K."/>
            <person name="Lee H.K."/>
            <person name="Kwak M.-J."/>
            <person name="Kim J.F."/>
        </authorList>
    </citation>
    <scope>NUCLEOTIDE SEQUENCE [LARGE SCALE GENOMIC DNA]</scope>
    <source>
        <strain evidence="2 3">DOKDO 023</strain>
    </source>
</reference>
<dbReference type="Pfam" id="PF13472">
    <property type="entry name" value="Lipase_GDSL_2"/>
    <property type="match status" value="1"/>
</dbReference>